<dbReference type="Proteomes" id="UP000663479">
    <property type="component" value="Chromosome"/>
</dbReference>
<feature type="domain" description="HTH lysR-type" evidence="5">
    <location>
        <begin position="7"/>
        <end position="64"/>
    </location>
</feature>
<dbReference type="PRINTS" id="PR00039">
    <property type="entry name" value="HTHLYSR"/>
</dbReference>
<proteinExistence type="inferred from homology"/>
<evidence type="ECO:0000256" key="3">
    <source>
        <dbReference type="ARBA" id="ARBA00023125"/>
    </source>
</evidence>
<dbReference type="EMBL" id="CP066539">
    <property type="protein sequence ID" value="QRL02348.1"/>
    <property type="molecule type" value="Genomic_DNA"/>
</dbReference>
<dbReference type="InterPro" id="IPR000847">
    <property type="entry name" value="LysR_HTH_N"/>
</dbReference>
<dbReference type="InterPro" id="IPR036390">
    <property type="entry name" value="WH_DNA-bd_sf"/>
</dbReference>
<name>A0AAQ0CFP9_9GAMM</name>
<dbReference type="SUPFAM" id="SSF46785">
    <property type="entry name" value="Winged helix' DNA-binding domain"/>
    <property type="match status" value="1"/>
</dbReference>
<evidence type="ECO:0000256" key="2">
    <source>
        <dbReference type="ARBA" id="ARBA00023015"/>
    </source>
</evidence>
<dbReference type="AlphaFoldDB" id="A0AAQ0CFP9"/>
<evidence type="ECO:0000313" key="7">
    <source>
        <dbReference type="Proteomes" id="UP000663479"/>
    </source>
</evidence>
<dbReference type="Pfam" id="PF03466">
    <property type="entry name" value="LysR_substrate"/>
    <property type="match status" value="1"/>
</dbReference>
<sequence length="318" mass="35409">MSGVPFPPLNTLRAFEAAARLGSFASAAQELSLTPAAVSHRIKELEGRLDISLFVRLPRGVLLTESGRRYYGRLANVFTQIEQATKELRQQGVDGPLTLSAPHSFINYWLIPRLGNLKALYPGLELTLRGESELLSFRDNQADTGIRFGTGDYPNLHAEHLMGDAVTILAPSSLISSLQDTRPESLLRSQLLLEDSSVHPTEPWNTWQPWLREVGVELHSLLQKLQFSDSGLTLTACVSGLGLCIGRHSIASQLLLDRKIQAIMPWRSHEFAYYLVSHPAEIDNPRVMAFKHWLIEEIKNFQIPCGNGPASELVKPSR</sequence>
<dbReference type="GO" id="GO:0006351">
    <property type="term" value="P:DNA-templated transcription"/>
    <property type="evidence" value="ECO:0007669"/>
    <property type="project" value="TreeGrafter"/>
</dbReference>
<evidence type="ECO:0000256" key="4">
    <source>
        <dbReference type="ARBA" id="ARBA00023163"/>
    </source>
</evidence>
<evidence type="ECO:0000259" key="5">
    <source>
        <dbReference type="PROSITE" id="PS50931"/>
    </source>
</evidence>
<dbReference type="InterPro" id="IPR058163">
    <property type="entry name" value="LysR-type_TF_proteobact-type"/>
</dbReference>
<dbReference type="PANTHER" id="PTHR30537:SF79">
    <property type="entry name" value="TRANSCRIPTIONAL REGULATOR-RELATED"/>
    <property type="match status" value="1"/>
</dbReference>
<dbReference type="PROSITE" id="PS50931">
    <property type="entry name" value="HTH_LYSR"/>
    <property type="match status" value="1"/>
</dbReference>
<comment type="similarity">
    <text evidence="1">Belongs to the LysR transcriptional regulatory family.</text>
</comment>
<dbReference type="RefSeq" id="WP_146942009.1">
    <property type="nucleotide sequence ID" value="NZ_BJUL01000001.1"/>
</dbReference>
<dbReference type="Gene3D" id="1.10.10.10">
    <property type="entry name" value="Winged helix-like DNA-binding domain superfamily/Winged helix DNA-binding domain"/>
    <property type="match status" value="1"/>
</dbReference>
<dbReference type="InterPro" id="IPR005119">
    <property type="entry name" value="LysR_subst-bd"/>
</dbReference>
<keyword evidence="3" id="KW-0238">DNA-binding</keyword>
<evidence type="ECO:0000313" key="6">
    <source>
        <dbReference type="EMBL" id="QRL02348.1"/>
    </source>
</evidence>
<dbReference type="GO" id="GO:0043565">
    <property type="term" value="F:sequence-specific DNA binding"/>
    <property type="evidence" value="ECO:0007669"/>
    <property type="project" value="TreeGrafter"/>
</dbReference>
<dbReference type="SUPFAM" id="SSF53850">
    <property type="entry name" value="Periplasmic binding protein-like II"/>
    <property type="match status" value="1"/>
</dbReference>
<keyword evidence="4" id="KW-0804">Transcription</keyword>
<dbReference type="PANTHER" id="PTHR30537">
    <property type="entry name" value="HTH-TYPE TRANSCRIPTIONAL REGULATOR"/>
    <property type="match status" value="1"/>
</dbReference>
<dbReference type="FunFam" id="1.10.10.10:FF:000038">
    <property type="entry name" value="Glycine cleavage system transcriptional activator"/>
    <property type="match status" value="1"/>
</dbReference>
<dbReference type="GO" id="GO:0003700">
    <property type="term" value="F:DNA-binding transcription factor activity"/>
    <property type="evidence" value="ECO:0007669"/>
    <property type="project" value="InterPro"/>
</dbReference>
<dbReference type="Pfam" id="PF00126">
    <property type="entry name" value="HTH_1"/>
    <property type="match status" value="1"/>
</dbReference>
<protein>
    <submittedName>
        <fullName evidence="6">LysR family transcriptional regulator</fullName>
    </submittedName>
</protein>
<keyword evidence="2" id="KW-0805">Transcription regulation</keyword>
<reference evidence="6" key="1">
    <citation type="submission" date="2020-12" db="EMBL/GenBank/DDBJ databases">
        <title>Genome reconstruction of Halomonas venusta strain DSM 4743.</title>
        <authorList>
            <person name="Aguirre-Garrido J.F."/>
            <person name="Hernandez-Soto L.M."/>
            <person name="Martinez-Abarca F."/>
        </authorList>
    </citation>
    <scope>NUCLEOTIDE SEQUENCE</scope>
    <source>
        <strain evidence="6">4743</strain>
    </source>
</reference>
<dbReference type="Gene3D" id="3.40.190.10">
    <property type="entry name" value="Periplasmic binding protein-like II"/>
    <property type="match status" value="2"/>
</dbReference>
<organism evidence="6 7">
    <name type="scientific">Vreelandella venusta</name>
    <dbReference type="NCBI Taxonomy" id="44935"/>
    <lineage>
        <taxon>Bacteria</taxon>
        <taxon>Pseudomonadati</taxon>
        <taxon>Pseudomonadota</taxon>
        <taxon>Gammaproteobacteria</taxon>
        <taxon>Oceanospirillales</taxon>
        <taxon>Halomonadaceae</taxon>
        <taxon>Vreelandella</taxon>
    </lineage>
</organism>
<accession>A0AAQ0CFP9</accession>
<gene>
    <name evidence="6" type="ORF">JDS37_13650</name>
</gene>
<dbReference type="InterPro" id="IPR036388">
    <property type="entry name" value="WH-like_DNA-bd_sf"/>
</dbReference>
<evidence type="ECO:0000256" key="1">
    <source>
        <dbReference type="ARBA" id="ARBA00009437"/>
    </source>
</evidence>